<dbReference type="EMBL" id="HG723525">
    <property type="protein sequence ID" value="CDJ66291.1"/>
    <property type="molecule type" value="Genomic_DNA"/>
</dbReference>
<feature type="coiled-coil region" evidence="1">
    <location>
        <begin position="115"/>
        <end position="288"/>
    </location>
</feature>
<protein>
    <submittedName>
        <fullName evidence="3">Uncharacterized protein</fullName>
    </submittedName>
</protein>
<organism evidence="3 4">
    <name type="scientific">Eimeria necatrix</name>
    <dbReference type="NCBI Taxonomy" id="51315"/>
    <lineage>
        <taxon>Eukaryota</taxon>
        <taxon>Sar</taxon>
        <taxon>Alveolata</taxon>
        <taxon>Apicomplexa</taxon>
        <taxon>Conoidasida</taxon>
        <taxon>Coccidia</taxon>
        <taxon>Eucoccidiorida</taxon>
        <taxon>Eimeriorina</taxon>
        <taxon>Eimeriidae</taxon>
        <taxon>Eimeria</taxon>
    </lineage>
</organism>
<dbReference type="GeneID" id="25472023"/>
<keyword evidence="1" id="KW-0175">Coiled coil</keyword>
<reference evidence="3" key="1">
    <citation type="submission" date="2013-10" db="EMBL/GenBank/DDBJ databases">
        <title>Genomic analysis of the causative agents of coccidiosis in chickens.</title>
        <authorList>
            <person name="Reid A.J."/>
            <person name="Blake D."/>
            <person name="Billington K."/>
            <person name="Browne H."/>
            <person name="Dunn M."/>
            <person name="Hung S."/>
            <person name="Kawahara F."/>
            <person name="Miranda-Saavedra D."/>
            <person name="Mourier T."/>
            <person name="Nagra H."/>
            <person name="Otto T.D."/>
            <person name="Rawlings N."/>
            <person name="Sanchez A."/>
            <person name="Sanders M."/>
            <person name="Subramaniam C."/>
            <person name="Tay Y."/>
            <person name="Dear P."/>
            <person name="Doerig C."/>
            <person name="Gruber A."/>
            <person name="Parkinson J."/>
            <person name="Shirley M."/>
            <person name="Wan K.L."/>
            <person name="Berriman M."/>
            <person name="Tomley F."/>
            <person name="Pain A."/>
        </authorList>
    </citation>
    <scope>NUCLEOTIDE SEQUENCE [LARGE SCALE GENOMIC DNA]</scope>
    <source>
        <strain evidence="3">Houghton</strain>
    </source>
</reference>
<accession>U6MQK3</accession>
<dbReference type="Proteomes" id="UP000030754">
    <property type="component" value="Unassembled WGS sequence"/>
</dbReference>
<evidence type="ECO:0000313" key="4">
    <source>
        <dbReference type="Proteomes" id="UP000030754"/>
    </source>
</evidence>
<dbReference type="RefSeq" id="XP_013434759.1">
    <property type="nucleotide sequence ID" value="XM_013579305.1"/>
</dbReference>
<keyword evidence="4" id="KW-1185">Reference proteome</keyword>
<proteinExistence type="predicted"/>
<evidence type="ECO:0000256" key="1">
    <source>
        <dbReference type="SAM" id="Coils"/>
    </source>
</evidence>
<feature type="coiled-coil region" evidence="1">
    <location>
        <begin position="41"/>
        <end position="89"/>
    </location>
</feature>
<sequence>MSKNLGLSKHLGPSGDPKSVKSPMAHESQDDTSPADLGLGVNTVEEQLEQLTQLVQTLTARIASEEDSRELLRAQLDEAYAQLADARTEHLASPYEGCRYQPPGSTWLEPSHEQLTKVTRTAEELQYLLEEERARNAEMRMQYERQLKLIRNGIQKEKRDLKQTLVQQVDFIIRKYRNLATEAVETARQERQKVQTERIKARELAETACRNFEKDLKERTKKALEEYRQLAQEAHKAAQNEREELRTKCANLEKAMISKRQQFDALVVREAEKRIQCYRLSHQAMKEQLERERKHFGIMMGEIAQRVEKECSDYDAAMLKAVAVFCKTKGLDVDESTLRQQLGDIRIQRLKESGHELREPEPRPLTVKYGFQAVTPGGAS</sequence>
<gene>
    <name evidence="3" type="ORF">ENH_00018500</name>
</gene>
<evidence type="ECO:0000256" key="2">
    <source>
        <dbReference type="SAM" id="MobiDB-lite"/>
    </source>
</evidence>
<dbReference type="VEuPathDB" id="ToxoDB:ENH_00018500"/>
<dbReference type="AlphaFoldDB" id="U6MQK3"/>
<dbReference type="OrthoDB" id="345870at2759"/>
<reference evidence="3" key="2">
    <citation type="submission" date="2013-10" db="EMBL/GenBank/DDBJ databases">
        <authorList>
            <person name="Aslett M."/>
        </authorList>
    </citation>
    <scope>NUCLEOTIDE SEQUENCE [LARGE SCALE GENOMIC DNA]</scope>
    <source>
        <strain evidence="3">Houghton</strain>
    </source>
</reference>
<name>U6MQK3_9EIME</name>
<evidence type="ECO:0000313" key="3">
    <source>
        <dbReference type="EMBL" id="CDJ66291.1"/>
    </source>
</evidence>
<feature type="region of interest" description="Disordered" evidence="2">
    <location>
        <begin position="1"/>
        <end position="38"/>
    </location>
</feature>